<evidence type="ECO:0000313" key="2">
    <source>
        <dbReference type="EMBL" id="MFD1518361.1"/>
    </source>
</evidence>
<dbReference type="Proteomes" id="UP001597114">
    <property type="component" value="Unassembled WGS sequence"/>
</dbReference>
<gene>
    <name evidence="2" type="ORF">ACFSJD_12730</name>
</gene>
<protein>
    <submittedName>
        <fullName evidence="2">Uncharacterized protein</fullName>
    </submittedName>
</protein>
<feature type="region of interest" description="Disordered" evidence="1">
    <location>
        <begin position="286"/>
        <end position="308"/>
    </location>
</feature>
<sequence length="308" mass="33409">MPGQAAPVDMVHPPAGPLDRAEPLTDADLAKVSAGQLLDESMVALLTQPVLHVRMETAADLPLYMTGGDYRAAVSDGGIDFRTNDFAYHELDGFNTVCEGGKDYLLDSFDKTWSEVDRSCAISTGGEFGSASSTLEIIGTVSDGVLTAGLTPDEATAFVGAIHKDYPDYTGVGTLSLVERDGRQYVRMPFVLRALDRDGNQDGMMRLIWSFRAIGARWKSHILTPGMAGVASNQVEAVYYLDPKTRLPAYTESLFYDPVDDPSAEAGKVVRVEYFWDGVVPHAKPVNGDAREPVPPSWPAERIRPTGH</sequence>
<organism evidence="2 3">
    <name type="scientific">Pseudonocardia yunnanensis</name>
    <dbReference type="NCBI Taxonomy" id="58107"/>
    <lineage>
        <taxon>Bacteria</taxon>
        <taxon>Bacillati</taxon>
        <taxon>Actinomycetota</taxon>
        <taxon>Actinomycetes</taxon>
        <taxon>Pseudonocardiales</taxon>
        <taxon>Pseudonocardiaceae</taxon>
        <taxon>Pseudonocardia</taxon>
    </lineage>
</organism>
<keyword evidence="3" id="KW-1185">Reference proteome</keyword>
<dbReference type="RefSeq" id="WP_344720594.1">
    <property type="nucleotide sequence ID" value="NZ_BAAAUS010000006.1"/>
</dbReference>
<evidence type="ECO:0000256" key="1">
    <source>
        <dbReference type="SAM" id="MobiDB-lite"/>
    </source>
</evidence>
<evidence type="ECO:0000313" key="3">
    <source>
        <dbReference type="Proteomes" id="UP001597114"/>
    </source>
</evidence>
<reference evidence="3" key="1">
    <citation type="journal article" date="2019" name="Int. J. Syst. Evol. Microbiol.">
        <title>The Global Catalogue of Microorganisms (GCM) 10K type strain sequencing project: providing services to taxonomists for standard genome sequencing and annotation.</title>
        <authorList>
            <consortium name="The Broad Institute Genomics Platform"/>
            <consortium name="The Broad Institute Genome Sequencing Center for Infectious Disease"/>
            <person name="Wu L."/>
            <person name="Ma J."/>
        </authorList>
    </citation>
    <scope>NUCLEOTIDE SEQUENCE [LARGE SCALE GENOMIC DNA]</scope>
    <source>
        <strain evidence="3">CCM 7043</strain>
    </source>
</reference>
<dbReference type="EMBL" id="JBHUCO010000012">
    <property type="protein sequence ID" value="MFD1518361.1"/>
    <property type="molecule type" value="Genomic_DNA"/>
</dbReference>
<name>A0ABW4ESI4_9PSEU</name>
<comment type="caution">
    <text evidence="2">The sequence shown here is derived from an EMBL/GenBank/DDBJ whole genome shotgun (WGS) entry which is preliminary data.</text>
</comment>
<proteinExistence type="predicted"/>
<accession>A0ABW4ESI4</accession>